<feature type="region of interest" description="Disordered" evidence="1">
    <location>
        <begin position="1"/>
        <end position="208"/>
    </location>
</feature>
<feature type="compositionally biased region" description="Polar residues" evidence="1">
    <location>
        <begin position="14"/>
        <end position="51"/>
    </location>
</feature>
<feature type="compositionally biased region" description="Polar residues" evidence="1">
    <location>
        <begin position="312"/>
        <end position="322"/>
    </location>
</feature>
<dbReference type="KEGG" id="kne:92177820"/>
<feature type="region of interest" description="Disordered" evidence="1">
    <location>
        <begin position="353"/>
        <end position="383"/>
    </location>
</feature>
<feature type="compositionally biased region" description="Low complexity" evidence="1">
    <location>
        <begin position="424"/>
        <end position="451"/>
    </location>
</feature>
<evidence type="ECO:0000313" key="2">
    <source>
        <dbReference type="EMBL" id="KAK8869990.1"/>
    </source>
</evidence>
<feature type="region of interest" description="Disordered" evidence="1">
    <location>
        <begin position="397"/>
        <end position="556"/>
    </location>
</feature>
<feature type="compositionally biased region" description="Basic and acidic residues" evidence="1">
    <location>
        <begin position="364"/>
        <end position="383"/>
    </location>
</feature>
<name>A0AAW0Z728_9TREE</name>
<keyword evidence="3" id="KW-1185">Reference proteome</keyword>
<feature type="region of interest" description="Disordered" evidence="1">
    <location>
        <begin position="222"/>
        <end position="322"/>
    </location>
</feature>
<dbReference type="EMBL" id="JBCAWK010000001">
    <property type="protein sequence ID" value="KAK8869990.1"/>
    <property type="molecule type" value="Genomic_DNA"/>
</dbReference>
<feature type="compositionally biased region" description="Polar residues" evidence="1">
    <location>
        <begin position="459"/>
        <end position="484"/>
    </location>
</feature>
<dbReference type="Proteomes" id="UP001388673">
    <property type="component" value="Unassembled WGS sequence"/>
</dbReference>
<evidence type="ECO:0000256" key="1">
    <source>
        <dbReference type="SAM" id="MobiDB-lite"/>
    </source>
</evidence>
<proteinExistence type="predicted"/>
<sequence length="595" mass="64329">MFGYYTSMPRRKSSMTNNTALPRSSVYSSSTTKGPASPSSPTSPNLGSPFSLSFGRHTPTSPNTPPNNNGTSPPAHRTDAGTGPGSGGSRSPLVSARDFGMPSSEAGPGPSTLRSQEGRRKEYPQGTEERTQDEQGADRSRSRDSFVILQDHEAEEEDRVDENQFGGEHGGADGGEDDDDDSPPASTSLSRNHFHSFPDPSLIPPASVHDPYISAFIRPLETSPLETSPPGGLGDVSRPTMHRSSSAPGHPASQLLPSALPSNSVDGPVIGLVDEDERPNRVENDQDDDEDGGSSTGGGRRGKQPIFEIFNASLSSDGSKMSNDLRGYLETVLKGQEEVAKLHLDLEDLGLGLGYTSERDSEEGEKKMKEDGEQRLDKREKGVEEIMRRLDSLSQSLRTYHHLGTPKLSFSHNNPQGSRNKSRTQSMDPTTSSSSSTARPSAPVPSSGGPSQPTPPINELSTASPSRQASSRHTSPAYVRSNTAVGEVSPRKRNRSPLIHILRPELSDDTQGDGGIDQADLEHHADNERRRGPSLSSAKETKAKEDQSSFWRLGQEKEGRHGWFENVAEGSGRQKGEDMEIVTSPIEMTDRSRFW</sequence>
<feature type="compositionally biased region" description="Basic and acidic residues" evidence="1">
    <location>
        <begin position="520"/>
        <end position="531"/>
    </location>
</feature>
<evidence type="ECO:0000313" key="3">
    <source>
        <dbReference type="Proteomes" id="UP001388673"/>
    </source>
</evidence>
<feature type="compositionally biased region" description="Basic and acidic residues" evidence="1">
    <location>
        <begin position="116"/>
        <end position="144"/>
    </location>
</feature>
<dbReference type="AlphaFoldDB" id="A0AAW0Z728"/>
<gene>
    <name evidence="2" type="ORF">IAR55_000560</name>
</gene>
<accession>A0AAW0Z728</accession>
<reference evidence="2 3" key="1">
    <citation type="journal article" date="2024" name="bioRxiv">
        <title>Comparative genomics of Cryptococcus and Kwoniella reveals pathogenesis evolution and contrasting karyotype dynamics via intercentromeric recombination or chromosome fusion.</title>
        <authorList>
            <person name="Coelho M.A."/>
            <person name="David-Palma M."/>
            <person name="Shea T."/>
            <person name="Bowers K."/>
            <person name="McGinley-Smith S."/>
            <person name="Mohammad A.W."/>
            <person name="Gnirke A."/>
            <person name="Yurkov A.M."/>
            <person name="Nowrousian M."/>
            <person name="Sun S."/>
            <person name="Cuomo C.A."/>
            <person name="Heitman J."/>
        </authorList>
    </citation>
    <scope>NUCLEOTIDE SEQUENCE [LARGE SCALE GENOMIC DNA]</scope>
    <source>
        <strain evidence="2 3">CBS 13917</strain>
    </source>
</reference>
<protein>
    <submittedName>
        <fullName evidence="2">Uncharacterized protein</fullName>
    </submittedName>
</protein>
<dbReference type="RefSeq" id="XP_066806236.1">
    <property type="nucleotide sequence ID" value="XM_066943694.1"/>
</dbReference>
<feature type="compositionally biased region" description="Low complexity" evidence="1">
    <location>
        <begin position="58"/>
        <end position="74"/>
    </location>
</feature>
<feature type="compositionally biased region" description="Polar residues" evidence="1">
    <location>
        <begin position="408"/>
        <end position="419"/>
    </location>
</feature>
<organism evidence="2 3">
    <name type="scientific">Kwoniella newhampshirensis</name>
    <dbReference type="NCBI Taxonomy" id="1651941"/>
    <lineage>
        <taxon>Eukaryota</taxon>
        <taxon>Fungi</taxon>
        <taxon>Dikarya</taxon>
        <taxon>Basidiomycota</taxon>
        <taxon>Agaricomycotina</taxon>
        <taxon>Tremellomycetes</taxon>
        <taxon>Tremellales</taxon>
        <taxon>Cryptococcaceae</taxon>
        <taxon>Kwoniella</taxon>
    </lineage>
</organism>
<comment type="caution">
    <text evidence="2">The sequence shown here is derived from an EMBL/GenBank/DDBJ whole genome shotgun (WGS) entry which is preliminary data.</text>
</comment>
<dbReference type="GeneID" id="92177820"/>